<dbReference type="InterPro" id="IPR004302">
    <property type="entry name" value="Cellulose/chitin-bd_N"/>
</dbReference>
<name>A0A8S2HRF6_9BILA</name>
<dbReference type="AlphaFoldDB" id="A0A8S2HRF6"/>
<dbReference type="EMBL" id="CAJOBA010003114">
    <property type="protein sequence ID" value="CAF3671078.1"/>
    <property type="molecule type" value="Genomic_DNA"/>
</dbReference>
<reference evidence="3" key="1">
    <citation type="submission" date="2021-02" db="EMBL/GenBank/DDBJ databases">
        <authorList>
            <person name="Nowell W R."/>
        </authorList>
    </citation>
    <scope>NUCLEOTIDE SEQUENCE</scope>
</reference>
<organism evidence="3 4">
    <name type="scientific">Didymodactylos carnosus</name>
    <dbReference type="NCBI Taxonomy" id="1234261"/>
    <lineage>
        <taxon>Eukaryota</taxon>
        <taxon>Metazoa</taxon>
        <taxon>Spiralia</taxon>
        <taxon>Gnathifera</taxon>
        <taxon>Rotifera</taxon>
        <taxon>Eurotatoria</taxon>
        <taxon>Bdelloidea</taxon>
        <taxon>Philodinida</taxon>
        <taxon>Philodinidae</taxon>
        <taxon>Didymodactylos</taxon>
    </lineage>
</organism>
<protein>
    <recommendedName>
        <fullName evidence="1">Chitin-binding type-4 domain-containing protein</fullName>
    </recommendedName>
</protein>
<dbReference type="Proteomes" id="UP000677228">
    <property type="component" value="Unassembled WGS sequence"/>
</dbReference>
<evidence type="ECO:0000259" key="1">
    <source>
        <dbReference type="Pfam" id="PF03067"/>
    </source>
</evidence>
<evidence type="ECO:0000313" key="4">
    <source>
        <dbReference type="Proteomes" id="UP000682733"/>
    </source>
</evidence>
<feature type="domain" description="Chitin-binding type-4" evidence="1">
    <location>
        <begin position="19"/>
        <end position="175"/>
    </location>
</feature>
<evidence type="ECO:0000313" key="2">
    <source>
        <dbReference type="EMBL" id="CAF0888416.1"/>
    </source>
</evidence>
<dbReference type="Proteomes" id="UP000682733">
    <property type="component" value="Unassembled WGS sequence"/>
</dbReference>
<sequence length="206" mass="22851">MQREKLYNLQALFQLIHSHGYLIDPPARSSAWLTDKDFRTCCQYYNHMEMSCGGGKCSICGEPSDLKPQLLGIGDAMYLGKIVRTYTQGSIISVTVIMTANHLGHFEFRLCDIDGLTTDATQECLDSTLLQIAGTNSTQVKVDKYPSQATVLVNVTLPSSMTCSHCVFQWKYVTGNSWGTDSRTDVAITGSRKKKGSSKLKKVFFP</sequence>
<proteinExistence type="predicted"/>
<gene>
    <name evidence="2" type="ORF">OVA965_LOCUS8995</name>
    <name evidence="3" type="ORF">TMI583_LOCUS8991</name>
</gene>
<dbReference type="Pfam" id="PF03067">
    <property type="entry name" value="LPMO_10"/>
    <property type="match status" value="1"/>
</dbReference>
<comment type="caution">
    <text evidence="3">The sequence shown here is derived from an EMBL/GenBank/DDBJ whole genome shotgun (WGS) entry which is preliminary data.</text>
</comment>
<accession>A0A8S2HRF6</accession>
<evidence type="ECO:0000313" key="3">
    <source>
        <dbReference type="EMBL" id="CAF3671078.1"/>
    </source>
</evidence>
<dbReference type="EMBL" id="CAJNOK010003113">
    <property type="protein sequence ID" value="CAF0888416.1"/>
    <property type="molecule type" value="Genomic_DNA"/>
</dbReference>